<dbReference type="InterPro" id="IPR044429">
    <property type="entry name" value="SETD4_SET"/>
</dbReference>
<dbReference type="InterPro" id="IPR046341">
    <property type="entry name" value="SET_dom_sf"/>
</dbReference>
<organism evidence="2 3">
    <name type="scientific">Clavelina lepadiformis</name>
    <name type="common">Light-bulb sea squirt</name>
    <name type="synonym">Ascidia lepadiformis</name>
    <dbReference type="NCBI Taxonomy" id="159417"/>
    <lineage>
        <taxon>Eukaryota</taxon>
        <taxon>Metazoa</taxon>
        <taxon>Chordata</taxon>
        <taxon>Tunicata</taxon>
        <taxon>Ascidiacea</taxon>
        <taxon>Aplousobranchia</taxon>
        <taxon>Clavelinidae</taxon>
        <taxon>Clavelina</taxon>
    </lineage>
</organism>
<dbReference type="SUPFAM" id="SSF82199">
    <property type="entry name" value="SET domain"/>
    <property type="match status" value="1"/>
</dbReference>
<dbReference type="PROSITE" id="PS50280">
    <property type="entry name" value="SET"/>
    <property type="match status" value="1"/>
</dbReference>
<evidence type="ECO:0000313" key="2">
    <source>
        <dbReference type="EMBL" id="CAK8671033.1"/>
    </source>
</evidence>
<evidence type="ECO:0000259" key="1">
    <source>
        <dbReference type="PROSITE" id="PS50280"/>
    </source>
</evidence>
<sequence>MRSARGRTSRQRKRKDRDFFKEVDKNLINLQRWMKTVSFKADGLAVAEFKGTGRGLIAKKNLYPGDVILSTPCEVLIGVAKACRESHWVKTVLGLHSSIGIHALCLFLIEERRKLNSAEKGSNVPIGKWDKYVKVLPDHFTHPVCWNSDVLCLLPPDLLRKVVSTRSKVEGQVKLINKLICMAAKHKLLQKLCGRDGTFGLLQEEISVEEYKWAWCCVNTRCVYSDHDPPKLKGLQPSEADNYFLVPFLDLLNHSVGARVEAKYNKLSKKFEIKTLNSVKKYSQVFIHYGAHSNGFLLTEYGFIDESQTNYDDNVPCQWRDLLENHNFEENVADMMTSLLEKYSINGGLCFTYVAPSWSLSITLLLLQLFASDCVDNPEATFLSLLAYKLPSKHCQEVLESARRILLRICTKKREFVTGFITRCNRQLVICKPNDKLIVEMISKLWNIYNNIIKINCELINSNQCFCDFS</sequence>
<protein>
    <recommendedName>
        <fullName evidence="1">SET domain-containing protein</fullName>
    </recommendedName>
</protein>
<name>A0ABP0EUJ6_CLALP</name>
<gene>
    <name evidence="2" type="ORF">CVLEPA_LOCUS59</name>
</gene>
<dbReference type="Proteomes" id="UP001642483">
    <property type="component" value="Unassembled WGS sequence"/>
</dbReference>
<evidence type="ECO:0000313" key="3">
    <source>
        <dbReference type="Proteomes" id="UP001642483"/>
    </source>
</evidence>
<accession>A0ABP0EUJ6</accession>
<dbReference type="InterPro" id="IPR050600">
    <property type="entry name" value="SETD3_SETD6_MTase"/>
</dbReference>
<keyword evidence="3" id="KW-1185">Reference proteome</keyword>
<dbReference type="Pfam" id="PF00856">
    <property type="entry name" value="SET"/>
    <property type="match status" value="1"/>
</dbReference>
<proteinExistence type="predicted"/>
<comment type="caution">
    <text evidence="2">The sequence shown here is derived from an EMBL/GenBank/DDBJ whole genome shotgun (WGS) entry which is preliminary data.</text>
</comment>
<feature type="domain" description="SET" evidence="1">
    <location>
        <begin position="42"/>
        <end position="290"/>
    </location>
</feature>
<dbReference type="EMBL" id="CAWYQH010000001">
    <property type="protein sequence ID" value="CAK8671033.1"/>
    <property type="molecule type" value="Genomic_DNA"/>
</dbReference>
<dbReference type="InterPro" id="IPR001214">
    <property type="entry name" value="SET_dom"/>
</dbReference>
<dbReference type="CDD" id="cd19177">
    <property type="entry name" value="SET_SETD4"/>
    <property type="match status" value="1"/>
</dbReference>
<dbReference type="Gene3D" id="3.90.1410.10">
    <property type="entry name" value="set domain protein methyltransferase, domain 1"/>
    <property type="match status" value="1"/>
</dbReference>
<reference evidence="2 3" key="1">
    <citation type="submission" date="2024-02" db="EMBL/GenBank/DDBJ databases">
        <authorList>
            <person name="Daric V."/>
            <person name="Darras S."/>
        </authorList>
    </citation>
    <scope>NUCLEOTIDE SEQUENCE [LARGE SCALE GENOMIC DNA]</scope>
</reference>
<dbReference type="PANTHER" id="PTHR13271:SF151">
    <property type="entry name" value="SET DOMAIN-CONTAINING PROTEIN 4"/>
    <property type="match status" value="1"/>
</dbReference>
<dbReference type="PANTHER" id="PTHR13271">
    <property type="entry name" value="UNCHARACTERIZED PUTATIVE METHYLTRANSFERASE"/>
    <property type="match status" value="1"/>
</dbReference>